<feature type="chain" id="PRO_5045751361" evidence="2">
    <location>
        <begin position="29"/>
        <end position="327"/>
    </location>
</feature>
<dbReference type="InterPro" id="IPR009003">
    <property type="entry name" value="Peptidase_S1_PA"/>
</dbReference>
<evidence type="ECO:0000313" key="4">
    <source>
        <dbReference type="Proteomes" id="UP001500683"/>
    </source>
</evidence>
<gene>
    <name evidence="3" type="ORF">GCM10022214_35180</name>
</gene>
<dbReference type="Proteomes" id="UP001500683">
    <property type="component" value="Unassembled WGS sequence"/>
</dbReference>
<evidence type="ECO:0000256" key="1">
    <source>
        <dbReference type="ARBA" id="ARBA00022729"/>
    </source>
</evidence>
<feature type="signal peptide" evidence="2">
    <location>
        <begin position="1"/>
        <end position="28"/>
    </location>
</feature>
<dbReference type="PANTHER" id="PTHR15462:SF19">
    <property type="entry name" value="PEPTIDASE S1 DOMAIN-CONTAINING PROTEIN"/>
    <property type="match status" value="1"/>
</dbReference>
<dbReference type="EMBL" id="BAAAZG010000020">
    <property type="protein sequence ID" value="GAA4075056.1"/>
    <property type="molecule type" value="Genomic_DNA"/>
</dbReference>
<evidence type="ECO:0000256" key="2">
    <source>
        <dbReference type="SAM" id="SignalP"/>
    </source>
</evidence>
<keyword evidence="1 2" id="KW-0732">Signal</keyword>
<proteinExistence type="predicted"/>
<keyword evidence="4" id="KW-1185">Reference proteome</keyword>
<name>A0ABP7VUW7_9ACTN</name>
<dbReference type="Gene3D" id="2.40.10.10">
    <property type="entry name" value="Trypsin-like serine proteases"/>
    <property type="match status" value="2"/>
</dbReference>
<reference evidence="4" key="1">
    <citation type="journal article" date="2019" name="Int. J. Syst. Evol. Microbiol.">
        <title>The Global Catalogue of Microorganisms (GCM) 10K type strain sequencing project: providing services to taxonomists for standard genome sequencing and annotation.</title>
        <authorList>
            <consortium name="The Broad Institute Genomics Platform"/>
            <consortium name="The Broad Institute Genome Sequencing Center for Infectious Disease"/>
            <person name="Wu L."/>
            <person name="Ma J."/>
        </authorList>
    </citation>
    <scope>NUCLEOTIDE SEQUENCE [LARGE SCALE GENOMIC DNA]</scope>
    <source>
        <strain evidence="4">JCM 16702</strain>
    </source>
</reference>
<sequence length="327" mass="34908">MKRLLRNAAVAAVGGAALVPLLTVPAHASAPAAPLLPTSPGPVARVQASDNSEQQRVLRFWTTERMRSAVPMEKLFKPKYKRTLEQVRRGLAKVLPPSALSIPNGGSPWSGGGKVTHTAGRVFFTYQGRTASCSGDAVTSANKSTVITAGHCVKLDGAWHTNWVFVPGYDNGARPHGTWTASKTLATPQWTASEDLNYDVGAAVVNELDGRKLVDVVGGQGIAFNQPRRQNMYAFGYPAADPYDGSALIYCSGRSIDDFLLSNDHGLACDMTGGSSGGPWFISFDESTGTGIQNSVNSFKYNFLPTHMFGPYFGTDAQNLYNAAQSS</sequence>
<dbReference type="RefSeq" id="WP_344948204.1">
    <property type="nucleotide sequence ID" value="NZ_BAAAZG010000020.1"/>
</dbReference>
<evidence type="ECO:0000313" key="3">
    <source>
        <dbReference type="EMBL" id="GAA4075056.1"/>
    </source>
</evidence>
<accession>A0ABP7VUW7</accession>
<dbReference type="InterPro" id="IPR050966">
    <property type="entry name" value="Glutamyl_endopeptidase"/>
</dbReference>
<dbReference type="InterPro" id="IPR043504">
    <property type="entry name" value="Peptidase_S1_PA_chymotrypsin"/>
</dbReference>
<organism evidence="3 4">
    <name type="scientific">Actinomadura miaoliensis</name>
    <dbReference type="NCBI Taxonomy" id="430685"/>
    <lineage>
        <taxon>Bacteria</taxon>
        <taxon>Bacillati</taxon>
        <taxon>Actinomycetota</taxon>
        <taxon>Actinomycetes</taxon>
        <taxon>Streptosporangiales</taxon>
        <taxon>Thermomonosporaceae</taxon>
        <taxon>Actinomadura</taxon>
    </lineage>
</organism>
<comment type="caution">
    <text evidence="3">The sequence shown here is derived from an EMBL/GenBank/DDBJ whole genome shotgun (WGS) entry which is preliminary data.</text>
</comment>
<protein>
    <submittedName>
        <fullName evidence="3">Peptidase</fullName>
    </submittedName>
</protein>
<dbReference type="PROSITE" id="PS00134">
    <property type="entry name" value="TRYPSIN_HIS"/>
    <property type="match status" value="1"/>
</dbReference>
<dbReference type="PANTHER" id="PTHR15462">
    <property type="entry name" value="SERINE PROTEASE"/>
    <property type="match status" value="1"/>
</dbReference>
<dbReference type="InterPro" id="IPR018114">
    <property type="entry name" value="TRYPSIN_HIS"/>
</dbReference>
<dbReference type="SUPFAM" id="SSF50494">
    <property type="entry name" value="Trypsin-like serine proteases"/>
    <property type="match status" value="1"/>
</dbReference>